<name>A0A9W8HJR7_9FUNG</name>
<dbReference type="AlphaFoldDB" id="A0A9W8HJR7"/>
<dbReference type="Proteomes" id="UP001140172">
    <property type="component" value="Unassembled WGS sequence"/>
</dbReference>
<gene>
    <name evidence="2" type="ORF">GGI15_001448</name>
</gene>
<keyword evidence="3" id="KW-1185">Reference proteome</keyword>
<dbReference type="OrthoDB" id="10460803at2759"/>
<comment type="caution">
    <text evidence="2">The sequence shown here is derived from an EMBL/GenBank/DDBJ whole genome shotgun (WGS) entry which is preliminary data.</text>
</comment>
<dbReference type="EMBL" id="JANBUM010000057">
    <property type="protein sequence ID" value="KAJ2786516.1"/>
    <property type="molecule type" value="Genomic_DNA"/>
</dbReference>
<feature type="coiled-coil region" evidence="1">
    <location>
        <begin position="12"/>
        <end position="39"/>
    </location>
</feature>
<evidence type="ECO:0000313" key="3">
    <source>
        <dbReference type="Proteomes" id="UP001140172"/>
    </source>
</evidence>
<protein>
    <submittedName>
        <fullName evidence="2">Uncharacterized protein</fullName>
    </submittedName>
</protein>
<evidence type="ECO:0000256" key="1">
    <source>
        <dbReference type="SAM" id="Coils"/>
    </source>
</evidence>
<organism evidence="2 3">
    <name type="scientific">Coemansia interrupta</name>
    <dbReference type="NCBI Taxonomy" id="1126814"/>
    <lineage>
        <taxon>Eukaryota</taxon>
        <taxon>Fungi</taxon>
        <taxon>Fungi incertae sedis</taxon>
        <taxon>Zoopagomycota</taxon>
        <taxon>Kickxellomycotina</taxon>
        <taxon>Kickxellomycetes</taxon>
        <taxon>Kickxellales</taxon>
        <taxon>Kickxellaceae</taxon>
        <taxon>Coemansia</taxon>
    </lineage>
</organism>
<reference evidence="2" key="1">
    <citation type="submission" date="2022-07" db="EMBL/GenBank/DDBJ databases">
        <title>Phylogenomic reconstructions and comparative analyses of Kickxellomycotina fungi.</title>
        <authorList>
            <person name="Reynolds N.K."/>
            <person name="Stajich J.E."/>
            <person name="Barry K."/>
            <person name="Grigoriev I.V."/>
            <person name="Crous P."/>
            <person name="Smith M.E."/>
        </authorList>
    </citation>
    <scope>NUCLEOTIDE SEQUENCE</scope>
    <source>
        <strain evidence="2">BCRC 34489</strain>
    </source>
</reference>
<accession>A0A9W8HJR7</accession>
<keyword evidence="1" id="KW-0175">Coiled coil</keyword>
<proteinExistence type="predicted"/>
<sequence>MDSPGKMSQESRRQRLEELSVLEDELSNLRATASVYAQRTKTPLFFQTTQAKALASVRHEIKQLSTPSTDLE</sequence>
<evidence type="ECO:0000313" key="2">
    <source>
        <dbReference type="EMBL" id="KAJ2786516.1"/>
    </source>
</evidence>